<sequence>MTRSSVGLRARVCHLHGDDARLRDAARHLSADARADQSGTACACTVSAHAAHGTAHGRHSVRAISGF</sequence>
<gene>
    <name evidence="2" type="ORF">DB769_17445</name>
    <name evidence="1" type="ORF">XP315_17270</name>
</gene>
<dbReference type="EMBL" id="PUUL01000107">
    <property type="protein sequence ID" value="RXD51144.1"/>
    <property type="molecule type" value="Genomic_DNA"/>
</dbReference>
<dbReference type="EMBL" id="JZUY01000047">
    <property type="protein sequence ID" value="KLC03329.1"/>
    <property type="molecule type" value="Genomic_DNA"/>
</dbReference>
<keyword evidence="3" id="KW-1185">Reference proteome</keyword>
<organism evidence="2 4">
    <name type="scientific">Xanthomonas perforans</name>
    <dbReference type="NCBI Taxonomy" id="442694"/>
    <lineage>
        <taxon>Bacteria</taxon>
        <taxon>Pseudomonadati</taxon>
        <taxon>Pseudomonadota</taxon>
        <taxon>Gammaproteobacteria</taxon>
        <taxon>Lysobacterales</taxon>
        <taxon>Lysobacteraceae</taxon>
        <taxon>Xanthomonas</taxon>
    </lineage>
</organism>
<reference evidence="2 4" key="2">
    <citation type="submission" date="2018-02" db="EMBL/GenBank/DDBJ databases">
        <title>Characterization of Xanthomonas diversity in transplant houses and field plants.</title>
        <authorList>
            <person name="Abrahamian P."/>
            <person name="Timilsina S."/>
            <person name="Minsavage G.V."/>
            <person name="Goss E.M."/>
            <person name="Jones J.B."/>
            <person name="Vallad G.E."/>
        </authorList>
    </citation>
    <scope>NUCLEOTIDE SEQUENCE [LARGE SCALE GENOMIC DNA]</scope>
    <source>
        <strain evidence="2 4">GEV2132</strain>
    </source>
</reference>
<dbReference type="Proteomes" id="UP000035369">
    <property type="component" value="Unassembled WGS sequence"/>
</dbReference>
<accession>A0AAQ0YUU2</accession>
<proteinExistence type="predicted"/>
<evidence type="ECO:0000313" key="3">
    <source>
        <dbReference type="Proteomes" id="UP000035369"/>
    </source>
</evidence>
<dbReference type="Proteomes" id="UP000289372">
    <property type="component" value="Unassembled WGS sequence"/>
</dbReference>
<dbReference type="KEGG" id="xpe:BJD13_18665"/>
<comment type="caution">
    <text evidence="2">The sequence shown here is derived from an EMBL/GenBank/DDBJ whole genome shotgun (WGS) entry which is preliminary data.</text>
</comment>
<evidence type="ECO:0000313" key="4">
    <source>
        <dbReference type="Proteomes" id="UP000289372"/>
    </source>
</evidence>
<evidence type="ECO:0000313" key="1">
    <source>
        <dbReference type="EMBL" id="KLC03329.1"/>
    </source>
</evidence>
<dbReference type="AlphaFoldDB" id="A0AAQ0YUU2"/>
<protein>
    <submittedName>
        <fullName evidence="2">Uncharacterized protein</fullName>
    </submittedName>
</protein>
<name>A0AAQ0YUU2_XANPE</name>
<evidence type="ECO:0000313" key="2">
    <source>
        <dbReference type="EMBL" id="RXD51144.1"/>
    </source>
</evidence>
<reference evidence="1 3" key="1">
    <citation type="submission" date="2015-02" db="EMBL/GenBank/DDBJ databases">
        <title>Whole genome sequencing of multiple isolates of three species of pepper and tomato-infecting xanthomonads reveals genetic diversity in field strains and pinpoints effectors responsible for host specificity.</title>
        <authorList>
            <person name="Schwartz A."/>
            <person name="Dahlbeck D."/>
            <person name="Staskawicz B."/>
            <person name="Bart R."/>
            <person name="Potnis N."/>
            <person name="Minsavage G."/>
            <person name="Timilsina S."/>
            <person name="Goss E."/>
            <person name="Jones J."/>
            <person name="Vallad G."/>
            <person name="Barak J."/>
            <person name="Miller S."/>
            <person name="Ritchie D."/>
            <person name="Martins J.Jr."/>
            <person name="Patane J.S."/>
            <person name="Setubal J.C."/>
        </authorList>
    </citation>
    <scope>NUCLEOTIDE SEQUENCE [LARGE SCALE GENOMIC DNA]</scope>
    <source>
        <strain evidence="1 3">Xp3-15</strain>
    </source>
</reference>